<dbReference type="SUPFAM" id="SSF81321">
    <property type="entry name" value="Family A G protein-coupled receptor-like"/>
    <property type="match status" value="1"/>
</dbReference>
<name>A0A443SL22_9ACAR</name>
<feature type="domain" description="G-protein coupled receptors family 1 profile" evidence="7">
    <location>
        <begin position="75"/>
        <end position="405"/>
    </location>
</feature>
<evidence type="ECO:0000256" key="6">
    <source>
        <dbReference type="SAM" id="Phobius"/>
    </source>
</evidence>
<protein>
    <submittedName>
        <fullName evidence="8">FMRFamide receptor-like protein</fullName>
    </submittedName>
</protein>
<comment type="similarity">
    <text evidence="2">Belongs to the G-protein coupled receptor 1 family.</text>
</comment>
<evidence type="ECO:0000313" key="9">
    <source>
        <dbReference type="Proteomes" id="UP000288716"/>
    </source>
</evidence>
<evidence type="ECO:0000256" key="2">
    <source>
        <dbReference type="ARBA" id="ARBA00010663"/>
    </source>
</evidence>
<feature type="transmembrane region" description="Helical" evidence="6">
    <location>
        <begin position="139"/>
        <end position="165"/>
    </location>
</feature>
<organism evidence="8 9">
    <name type="scientific">Leptotrombidium deliense</name>
    <dbReference type="NCBI Taxonomy" id="299467"/>
    <lineage>
        <taxon>Eukaryota</taxon>
        <taxon>Metazoa</taxon>
        <taxon>Ecdysozoa</taxon>
        <taxon>Arthropoda</taxon>
        <taxon>Chelicerata</taxon>
        <taxon>Arachnida</taxon>
        <taxon>Acari</taxon>
        <taxon>Acariformes</taxon>
        <taxon>Trombidiformes</taxon>
        <taxon>Prostigmata</taxon>
        <taxon>Anystina</taxon>
        <taxon>Parasitengona</taxon>
        <taxon>Trombiculoidea</taxon>
        <taxon>Trombiculidae</taxon>
        <taxon>Leptotrombidium</taxon>
    </lineage>
</organism>
<proteinExistence type="inferred from homology"/>
<dbReference type="Proteomes" id="UP000288716">
    <property type="component" value="Unassembled WGS sequence"/>
</dbReference>
<evidence type="ECO:0000256" key="4">
    <source>
        <dbReference type="ARBA" id="ARBA00022989"/>
    </source>
</evidence>
<dbReference type="OrthoDB" id="5864054at2759"/>
<dbReference type="GO" id="GO:0008528">
    <property type="term" value="F:G protein-coupled peptide receptor activity"/>
    <property type="evidence" value="ECO:0007669"/>
    <property type="project" value="InterPro"/>
</dbReference>
<accession>A0A443SL22</accession>
<feature type="transmembrane region" description="Helical" evidence="6">
    <location>
        <begin position="239"/>
        <end position="266"/>
    </location>
</feature>
<dbReference type="InterPro" id="IPR017452">
    <property type="entry name" value="GPCR_Rhodpsn_7TM"/>
</dbReference>
<sequence>MTSDIETSTYVLLVNGTFNVTTLSSFVSENLTTSDAGENEGDKPYGGEFFYTIHHAYSPVHGYLSLFVCIFGIISNILNIIVLTRKEMQSSTNSILTGLALADMLVMIDYIPFSIHFFLDTDNKSVAELYSYHWSLFTLTHAHFSVVCHTISTWLTVLLAIWRYLAVSFPTECKHWCSLRNTRWTIFMTYVFVPLICIPVYLSFSITPDIEKLSNETFYRVDFSETALKHEQLLRKINFWVFSVGTKLVPCVLLTYLSLALIRVLMEAERRKQRLKPNSSPYVTRSKLSACETSTIASNYSIHTNAIGNHTVPVSATSNNKLQLPQSCVKLPTRSSGSSGHPSDRTTRMLLSVLLLFLLTETPCGIVALLSAIIGPGFYENVYHPLGEVFDIMALTNSAINFILYCSMSRLFRVTFCKLFCFRKFHASNLYETTDYRARRTSLTCQQTDIGISNINTTCV</sequence>
<feature type="transmembrane region" description="Helical" evidence="6">
    <location>
        <begin position="63"/>
        <end position="83"/>
    </location>
</feature>
<keyword evidence="5 6" id="KW-0472">Membrane</keyword>
<dbReference type="CDD" id="cd14978">
    <property type="entry name" value="7tmA_FMRFamide_R-like"/>
    <property type="match status" value="1"/>
</dbReference>
<reference evidence="8 9" key="1">
    <citation type="journal article" date="2018" name="Gigascience">
        <title>Genomes of trombidid mites reveal novel predicted allergens and laterally-transferred genes associated with secondary metabolism.</title>
        <authorList>
            <person name="Dong X."/>
            <person name="Chaisiri K."/>
            <person name="Xia D."/>
            <person name="Armstrong S.D."/>
            <person name="Fang Y."/>
            <person name="Donnelly M.J."/>
            <person name="Kadowaki T."/>
            <person name="McGarry J.W."/>
            <person name="Darby A.C."/>
            <person name="Makepeace B.L."/>
        </authorList>
    </citation>
    <scope>NUCLEOTIDE SEQUENCE [LARGE SCALE GENOMIC DNA]</scope>
    <source>
        <strain evidence="8">UoL-UT</strain>
    </source>
</reference>
<dbReference type="InterPro" id="IPR019427">
    <property type="entry name" value="7TM_GPCR_serpentine_rcpt_Srw"/>
</dbReference>
<dbReference type="PANTHER" id="PTHR46273">
    <property type="entry name" value="MYOSUPPRESSIN RECEPTOR 1, ISOFORM B-RELATED"/>
    <property type="match status" value="1"/>
</dbReference>
<dbReference type="PANTHER" id="PTHR46273:SF4">
    <property type="entry name" value="AT19640P"/>
    <property type="match status" value="1"/>
</dbReference>
<evidence type="ECO:0000256" key="1">
    <source>
        <dbReference type="ARBA" id="ARBA00004370"/>
    </source>
</evidence>
<evidence type="ECO:0000259" key="7">
    <source>
        <dbReference type="PROSITE" id="PS50262"/>
    </source>
</evidence>
<dbReference type="STRING" id="299467.A0A443SL22"/>
<comment type="caution">
    <text evidence="8">The sequence shown here is derived from an EMBL/GenBank/DDBJ whole genome shotgun (WGS) entry which is preliminary data.</text>
</comment>
<keyword evidence="9" id="KW-1185">Reference proteome</keyword>
<dbReference type="PROSITE" id="PS50262">
    <property type="entry name" value="G_PROTEIN_RECEP_F1_2"/>
    <property type="match status" value="1"/>
</dbReference>
<evidence type="ECO:0000256" key="3">
    <source>
        <dbReference type="ARBA" id="ARBA00022692"/>
    </source>
</evidence>
<keyword evidence="4 6" id="KW-1133">Transmembrane helix</keyword>
<evidence type="ECO:0000256" key="5">
    <source>
        <dbReference type="ARBA" id="ARBA00023136"/>
    </source>
</evidence>
<feature type="transmembrane region" description="Helical" evidence="6">
    <location>
        <begin position="186"/>
        <end position="204"/>
    </location>
</feature>
<keyword evidence="8" id="KW-0675">Receptor</keyword>
<feature type="transmembrane region" description="Helical" evidence="6">
    <location>
        <begin position="386"/>
        <end position="406"/>
    </location>
</feature>
<dbReference type="Pfam" id="PF10324">
    <property type="entry name" value="7TM_GPCR_Srw"/>
    <property type="match status" value="2"/>
</dbReference>
<dbReference type="EMBL" id="NCKV01001498">
    <property type="protein sequence ID" value="RWS28231.1"/>
    <property type="molecule type" value="Genomic_DNA"/>
</dbReference>
<dbReference type="Gene3D" id="1.20.1070.10">
    <property type="entry name" value="Rhodopsin 7-helix transmembrane proteins"/>
    <property type="match status" value="1"/>
</dbReference>
<evidence type="ECO:0000313" key="8">
    <source>
        <dbReference type="EMBL" id="RWS28231.1"/>
    </source>
</evidence>
<gene>
    <name evidence="8" type="ORF">B4U80_02859</name>
</gene>
<dbReference type="InterPro" id="IPR053219">
    <property type="entry name" value="GPCR_Dmsr-1"/>
</dbReference>
<dbReference type="VEuPathDB" id="VectorBase:LDEU003809"/>
<feature type="transmembrane region" description="Helical" evidence="6">
    <location>
        <begin position="95"/>
        <end position="119"/>
    </location>
</feature>
<dbReference type="PRINTS" id="PR00237">
    <property type="entry name" value="GPCRRHODOPSN"/>
</dbReference>
<feature type="transmembrane region" description="Helical" evidence="6">
    <location>
        <begin position="349"/>
        <end position="374"/>
    </location>
</feature>
<keyword evidence="3 6" id="KW-0812">Transmembrane</keyword>
<comment type="subcellular location">
    <subcellularLocation>
        <location evidence="1">Membrane</location>
    </subcellularLocation>
</comment>
<dbReference type="AlphaFoldDB" id="A0A443SL22"/>
<dbReference type="SMART" id="SM01381">
    <property type="entry name" value="7TM_GPCR_Srsx"/>
    <property type="match status" value="1"/>
</dbReference>
<dbReference type="GO" id="GO:0005886">
    <property type="term" value="C:plasma membrane"/>
    <property type="evidence" value="ECO:0007669"/>
    <property type="project" value="TreeGrafter"/>
</dbReference>
<dbReference type="InterPro" id="IPR000276">
    <property type="entry name" value="GPCR_Rhodpsn"/>
</dbReference>